<dbReference type="PANTHER" id="PTHR35147:SF3">
    <property type="entry name" value="CHEMORECEPTOR GLUTAMINE DEAMIDASE CHED 1-RELATED"/>
    <property type="match status" value="1"/>
</dbReference>
<sequence length="176" mass="19380">MKRSGNVIEVFLQPGDFYFGDTNTRIRTLLGSCVSITMWHPTRLIGGMCHYLLPARENASANSLDGRYAKEAMQMFAREIRAAKTHPSEYTVKLFGAGNMFPGIKKKNPCDLKGCTDSINICMNISCKNMTIARSLVASHGFVVTAEDLGGAGHRQIVFDIHNGNVWVRKPGVTQA</sequence>
<dbReference type="RefSeq" id="WP_239796548.1">
    <property type="nucleotide sequence ID" value="NZ_OU912926.1"/>
</dbReference>
<reference evidence="4 5" key="1">
    <citation type="submission" date="2021-10" db="EMBL/GenBank/DDBJ databases">
        <authorList>
            <person name="Koch H."/>
        </authorList>
    </citation>
    <scope>NUCLEOTIDE SEQUENCE [LARGE SCALE GENOMIC DNA]</scope>
    <source>
        <strain evidence="4">6680</strain>
    </source>
</reference>
<dbReference type="Gene3D" id="3.30.1330.200">
    <property type="match status" value="1"/>
</dbReference>
<protein>
    <recommendedName>
        <fullName evidence="3">Probable chemoreceptor glutamine deamidase CheD</fullName>
        <ecNumber evidence="3">3.5.1.44</ecNumber>
    </recommendedName>
</protein>
<dbReference type="GO" id="GO:0050568">
    <property type="term" value="F:protein-glutamine glutaminase activity"/>
    <property type="evidence" value="ECO:0007669"/>
    <property type="project" value="UniProtKB-EC"/>
</dbReference>
<keyword evidence="2 3" id="KW-0378">Hydrolase</keyword>
<comment type="similarity">
    <text evidence="3">Belongs to the CheD family.</text>
</comment>
<comment type="function">
    <text evidence="3">Probably deamidates glutamine residues to glutamate on methyl-accepting chemotaxis receptors (MCPs), playing an important role in chemotaxis.</text>
</comment>
<evidence type="ECO:0000313" key="5">
    <source>
        <dbReference type="Proteomes" id="UP000839052"/>
    </source>
</evidence>
<dbReference type="InterPro" id="IPR005659">
    <property type="entry name" value="Chemorcpt_Glu_NH3ase_CheD"/>
</dbReference>
<dbReference type="InterPro" id="IPR038592">
    <property type="entry name" value="CheD-like_sf"/>
</dbReference>
<gene>
    <name evidence="3 4" type="primary">cheD</name>
    <name evidence="4" type="ORF">NTG6680_1393</name>
</gene>
<evidence type="ECO:0000313" key="4">
    <source>
        <dbReference type="EMBL" id="CAG9932646.1"/>
    </source>
</evidence>
<dbReference type="Pfam" id="PF03975">
    <property type="entry name" value="CheD"/>
    <property type="match status" value="1"/>
</dbReference>
<dbReference type="Proteomes" id="UP000839052">
    <property type="component" value="Chromosome"/>
</dbReference>
<comment type="catalytic activity">
    <reaction evidence="3">
        <text>L-glutaminyl-[protein] + H2O = L-glutamyl-[protein] + NH4(+)</text>
        <dbReference type="Rhea" id="RHEA:16441"/>
        <dbReference type="Rhea" id="RHEA-COMP:10207"/>
        <dbReference type="Rhea" id="RHEA-COMP:10208"/>
        <dbReference type="ChEBI" id="CHEBI:15377"/>
        <dbReference type="ChEBI" id="CHEBI:28938"/>
        <dbReference type="ChEBI" id="CHEBI:29973"/>
        <dbReference type="ChEBI" id="CHEBI:30011"/>
        <dbReference type="EC" id="3.5.1.44"/>
    </reaction>
</comment>
<evidence type="ECO:0000256" key="1">
    <source>
        <dbReference type="ARBA" id="ARBA00022500"/>
    </source>
</evidence>
<evidence type="ECO:0000256" key="3">
    <source>
        <dbReference type="HAMAP-Rule" id="MF_01440"/>
    </source>
</evidence>
<dbReference type="HAMAP" id="MF_01440">
    <property type="entry name" value="CheD"/>
    <property type="match status" value="1"/>
</dbReference>
<keyword evidence="1 3" id="KW-0145">Chemotaxis</keyword>
<dbReference type="EMBL" id="OU912926">
    <property type="protein sequence ID" value="CAG9932646.1"/>
    <property type="molecule type" value="Genomic_DNA"/>
</dbReference>
<proteinExistence type="inferred from homology"/>
<keyword evidence="5" id="KW-1185">Reference proteome</keyword>
<dbReference type="PANTHER" id="PTHR35147">
    <property type="entry name" value="CHEMORECEPTOR GLUTAMINE DEAMIDASE CHED-RELATED"/>
    <property type="match status" value="1"/>
</dbReference>
<organism evidence="4 5">
    <name type="scientific">Candidatus Nitrotoga arctica</name>
    <dbReference type="NCBI Taxonomy" id="453162"/>
    <lineage>
        <taxon>Bacteria</taxon>
        <taxon>Pseudomonadati</taxon>
        <taxon>Pseudomonadota</taxon>
        <taxon>Betaproteobacteria</taxon>
        <taxon>Nitrosomonadales</taxon>
        <taxon>Gallionellaceae</taxon>
        <taxon>Candidatus Nitrotoga</taxon>
    </lineage>
</organism>
<dbReference type="InterPro" id="IPR011324">
    <property type="entry name" value="Cytotoxic_necrot_fac-like_cat"/>
</dbReference>
<dbReference type="SUPFAM" id="SSF64438">
    <property type="entry name" value="CNF1/YfiH-like putative cysteine hydrolases"/>
    <property type="match status" value="1"/>
</dbReference>
<dbReference type="CDD" id="cd16352">
    <property type="entry name" value="CheD"/>
    <property type="match status" value="1"/>
</dbReference>
<accession>A0ABM8YYK1</accession>
<dbReference type="EC" id="3.5.1.44" evidence="3"/>
<evidence type="ECO:0000256" key="2">
    <source>
        <dbReference type="ARBA" id="ARBA00022801"/>
    </source>
</evidence>
<name>A0ABM8YYK1_9PROT</name>